<gene>
    <name evidence="2" type="ORF">AYBTSS11_LOCUS13663</name>
</gene>
<evidence type="ECO:0000313" key="3">
    <source>
        <dbReference type="Proteomes" id="UP001189624"/>
    </source>
</evidence>
<name>A0AA86SSH0_9FABA</name>
<accession>A0AA86SSH0</accession>
<feature type="coiled-coil region" evidence="1">
    <location>
        <begin position="12"/>
        <end position="39"/>
    </location>
</feature>
<dbReference type="Proteomes" id="UP001189624">
    <property type="component" value="Chromosome 4"/>
</dbReference>
<dbReference type="EMBL" id="OY731401">
    <property type="protein sequence ID" value="CAJ1949319.1"/>
    <property type="molecule type" value="Genomic_DNA"/>
</dbReference>
<dbReference type="AlphaFoldDB" id="A0AA86SSH0"/>
<protein>
    <submittedName>
        <fullName evidence="2">Uncharacterized protein</fullName>
    </submittedName>
</protein>
<dbReference type="Gramene" id="rna-AYBTSS11_LOCUS13663">
    <property type="protein sequence ID" value="CAJ1949319.1"/>
    <property type="gene ID" value="gene-AYBTSS11_LOCUS13663"/>
</dbReference>
<keyword evidence="3" id="KW-1185">Reference proteome</keyword>
<proteinExistence type="predicted"/>
<organism evidence="2 3">
    <name type="scientific">Sphenostylis stenocarpa</name>
    <dbReference type="NCBI Taxonomy" id="92480"/>
    <lineage>
        <taxon>Eukaryota</taxon>
        <taxon>Viridiplantae</taxon>
        <taxon>Streptophyta</taxon>
        <taxon>Embryophyta</taxon>
        <taxon>Tracheophyta</taxon>
        <taxon>Spermatophyta</taxon>
        <taxon>Magnoliopsida</taxon>
        <taxon>eudicotyledons</taxon>
        <taxon>Gunneridae</taxon>
        <taxon>Pentapetalae</taxon>
        <taxon>rosids</taxon>
        <taxon>fabids</taxon>
        <taxon>Fabales</taxon>
        <taxon>Fabaceae</taxon>
        <taxon>Papilionoideae</taxon>
        <taxon>50 kb inversion clade</taxon>
        <taxon>NPAAA clade</taxon>
        <taxon>indigoferoid/millettioid clade</taxon>
        <taxon>Phaseoleae</taxon>
        <taxon>Sphenostylis</taxon>
    </lineage>
</organism>
<evidence type="ECO:0000313" key="2">
    <source>
        <dbReference type="EMBL" id="CAJ1949319.1"/>
    </source>
</evidence>
<keyword evidence="1" id="KW-0175">Coiled coil</keyword>
<evidence type="ECO:0000256" key="1">
    <source>
        <dbReference type="SAM" id="Coils"/>
    </source>
</evidence>
<sequence>MLQLHSQASPRVEWEEDSVKTLEEEVEKLNVELLKVKKDLSECLNGFKKVLGQIVAISPHRLDTFNVEKKVFYAQLVDIDPILIFQF</sequence>
<reference evidence="2" key="1">
    <citation type="submission" date="2023-10" db="EMBL/GenBank/DDBJ databases">
        <authorList>
            <person name="Domelevo Entfellner J.-B."/>
        </authorList>
    </citation>
    <scope>NUCLEOTIDE SEQUENCE</scope>
</reference>